<sequence length="606" mass="69065">LEEERLLFIKMQKHPTLLRRPLPPKLPKLPLCKKKARTAKTVETEPPEVEVAQDETTPIKEDAAIIPDTSSRNQSQTPVGVQTLFLDHHIQEKVTVLKPLTTPKKYSQDVRLQIPDTACGSVFFPSCHLASARVFGKETSQVENLQTSKRQSSKLKRIYIDKELKDILILTSDFSKPLRAPCPLVTTKVNVHIECPPKSMGYPSESPLIDLSTVMLSPLPSITSPKPERQWSDHLQRNTPAVLTISEFPGPISLPIPVLPRKPRRQSSIENLAAENEYVEAVPRQRAPSIPQDSELQTACTTQAPYKGRTTHNRGETNERKTKKKDVLTNVVRGEGFKTISATQYETIMAMTNLAILNCQIYGRNALNLKGFFILNCPDLTPLAFQLIYLNLSYNDIRYFPSEIFCLKNLQILNLRNNPIKEIPSEIKKLSYLRVFIMAFTLITFLPPGLFTLSYLEELDISYNDLSSIPDEIKKLRSLEKLNVDGNDLTSFPPGILKLNLRKIQFENNYTHPHLWKENSLNSPQRLTHLVSFFFFKNHLHRYHDVIPEEIKKLLKCTSHCEWCRGPMFGEGFRIIRSFDAFGITQFPVMFHVCSSACYGQVKQSS</sequence>
<dbReference type="Proteomes" id="UP000007646">
    <property type="component" value="Unassembled WGS sequence"/>
</dbReference>
<dbReference type="InterPro" id="IPR050216">
    <property type="entry name" value="LRR_domain-containing"/>
</dbReference>
<dbReference type="SUPFAM" id="SSF52058">
    <property type="entry name" value="L domain-like"/>
    <property type="match status" value="1"/>
</dbReference>
<protein>
    <submittedName>
        <fullName evidence="4">Leucine rich repeat containing 63</fullName>
    </submittedName>
</protein>
<evidence type="ECO:0000313" key="4">
    <source>
        <dbReference type="Ensembl" id="ENSLAFP00000027436.1"/>
    </source>
</evidence>
<dbReference type="InterPro" id="IPR001611">
    <property type="entry name" value="Leu-rich_rpt"/>
</dbReference>
<dbReference type="AlphaFoldDB" id="G3UHX8"/>
<dbReference type="Gene3D" id="3.80.10.10">
    <property type="entry name" value="Ribonuclease Inhibitor"/>
    <property type="match status" value="1"/>
</dbReference>
<dbReference type="PANTHER" id="PTHR48051">
    <property type="match status" value="1"/>
</dbReference>
<dbReference type="SMART" id="SM00369">
    <property type="entry name" value="LRR_TYP"/>
    <property type="match status" value="3"/>
</dbReference>
<dbReference type="STRING" id="9785.ENSLAFP00000027436"/>
<dbReference type="InParanoid" id="G3UHX8"/>
<keyword evidence="2" id="KW-0677">Repeat</keyword>
<dbReference type="Ensembl" id="ENSLAFT00000026511.1">
    <property type="protein sequence ID" value="ENSLAFP00000027436.1"/>
    <property type="gene ID" value="ENSLAFG00000011144.4"/>
</dbReference>
<proteinExistence type="predicted"/>
<dbReference type="Pfam" id="PF23598">
    <property type="entry name" value="LRR_14"/>
    <property type="match status" value="1"/>
</dbReference>
<evidence type="ECO:0000256" key="2">
    <source>
        <dbReference type="ARBA" id="ARBA00022737"/>
    </source>
</evidence>
<organism evidence="4 5">
    <name type="scientific">Loxodonta africana</name>
    <name type="common">African elephant</name>
    <dbReference type="NCBI Taxonomy" id="9785"/>
    <lineage>
        <taxon>Eukaryota</taxon>
        <taxon>Metazoa</taxon>
        <taxon>Chordata</taxon>
        <taxon>Craniata</taxon>
        <taxon>Vertebrata</taxon>
        <taxon>Euteleostomi</taxon>
        <taxon>Mammalia</taxon>
        <taxon>Eutheria</taxon>
        <taxon>Afrotheria</taxon>
        <taxon>Proboscidea</taxon>
        <taxon>Elephantidae</taxon>
        <taxon>Loxodonta</taxon>
    </lineage>
</organism>
<dbReference type="OMA" id="YWHIPET"/>
<keyword evidence="1" id="KW-0433">Leucine-rich repeat</keyword>
<keyword evidence="5" id="KW-1185">Reference proteome</keyword>
<feature type="domain" description="Disease resistance R13L4/SHOC-2-like LRR" evidence="3">
    <location>
        <begin position="385"/>
        <end position="461"/>
    </location>
</feature>
<dbReference type="eggNOG" id="KOG0619">
    <property type="taxonomic scope" value="Eukaryota"/>
</dbReference>
<dbReference type="InterPro" id="IPR055414">
    <property type="entry name" value="LRR_R13L4/SHOC2-like"/>
</dbReference>
<dbReference type="GO" id="GO:0005737">
    <property type="term" value="C:cytoplasm"/>
    <property type="evidence" value="ECO:0007669"/>
    <property type="project" value="TreeGrafter"/>
</dbReference>
<gene>
    <name evidence="4" type="primary">LRRC63</name>
</gene>
<dbReference type="PANTHER" id="PTHR48051:SF1">
    <property type="entry name" value="RAS SUPPRESSOR PROTEIN 1"/>
    <property type="match status" value="1"/>
</dbReference>
<dbReference type="InterPro" id="IPR032675">
    <property type="entry name" value="LRR_dom_sf"/>
</dbReference>
<dbReference type="GeneTree" id="ENSGT00710000106860"/>
<dbReference type="PROSITE" id="PS51450">
    <property type="entry name" value="LRR"/>
    <property type="match status" value="3"/>
</dbReference>
<accession>G3UHX8</accession>
<reference evidence="4" key="3">
    <citation type="submission" date="2025-09" db="UniProtKB">
        <authorList>
            <consortium name="Ensembl"/>
        </authorList>
    </citation>
    <scope>IDENTIFICATION</scope>
    <source>
        <strain evidence="4">Isolate ISIS603380</strain>
    </source>
</reference>
<evidence type="ECO:0000256" key="1">
    <source>
        <dbReference type="ARBA" id="ARBA00022614"/>
    </source>
</evidence>
<dbReference type="SMART" id="SM00364">
    <property type="entry name" value="LRR_BAC"/>
    <property type="match status" value="3"/>
</dbReference>
<reference evidence="4 5" key="1">
    <citation type="submission" date="2009-06" db="EMBL/GenBank/DDBJ databases">
        <title>The Genome Sequence of Loxodonta africana (African elephant).</title>
        <authorList>
            <person name="Di Palma F."/>
            <person name="Heiman D."/>
            <person name="Young S."/>
            <person name="Johnson J."/>
            <person name="Lander E.S."/>
            <person name="Lindblad-Toh K."/>
        </authorList>
    </citation>
    <scope>NUCLEOTIDE SEQUENCE [LARGE SCALE GENOMIC DNA]</scope>
    <source>
        <strain evidence="4 5">Isolate ISIS603380</strain>
    </source>
</reference>
<evidence type="ECO:0000313" key="5">
    <source>
        <dbReference type="Proteomes" id="UP000007646"/>
    </source>
</evidence>
<reference evidence="4" key="2">
    <citation type="submission" date="2025-08" db="UniProtKB">
        <authorList>
            <consortium name="Ensembl"/>
        </authorList>
    </citation>
    <scope>IDENTIFICATION</scope>
    <source>
        <strain evidence="4">Isolate ISIS603380</strain>
    </source>
</reference>
<dbReference type="InterPro" id="IPR003591">
    <property type="entry name" value="Leu-rich_rpt_typical-subtyp"/>
</dbReference>
<evidence type="ECO:0000259" key="3">
    <source>
        <dbReference type="Pfam" id="PF23598"/>
    </source>
</evidence>
<name>G3UHX8_LOXAF</name>